<organism evidence="1 2">
    <name type="scientific">Parvibaculum sedimenti</name>
    <dbReference type="NCBI Taxonomy" id="2608632"/>
    <lineage>
        <taxon>Bacteria</taxon>
        <taxon>Pseudomonadati</taxon>
        <taxon>Pseudomonadota</taxon>
        <taxon>Alphaproteobacteria</taxon>
        <taxon>Hyphomicrobiales</taxon>
        <taxon>Parvibaculaceae</taxon>
        <taxon>Parvibaculum</taxon>
    </lineage>
</organism>
<evidence type="ECO:0000313" key="1">
    <source>
        <dbReference type="EMBL" id="KAB7739878.1"/>
    </source>
</evidence>
<proteinExistence type="predicted"/>
<keyword evidence="2" id="KW-1185">Reference proteome</keyword>
<dbReference type="RefSeq" id="WP_152216258.1">
    <property type="nucleotide sequence ID" value="NZ_JBAQYD010000364.1"/>
</dbReference>
<accession>A0A6N6VGQ1</accession>
<protein>
    <submittedName>
        <fullName evidence="1">Uncharacterized protein</fullName>
    </submittedName>
</protein>
<dbReference type="Proteomes" id="UP000468901">
    <property type="component" value="Unassembled WGS sequence"/>
</dbReference>
<gene>
    <name evidence="1" type="ORF">F2P47_10215</name>
</gene>
<evidence type="ECO:0000313" key="2">
    <source>
        <dbReference type="Proteomes" id="UP000468901"/>
    </source>
</evidence>
<comment type="caution">
    <text evidence="1">The sequence shown here is derived from an EMBL/GenBank/DDBJ whole genome shotgun (WGS) entry which is preliminary data.</text>
</comment>
<sequence length="206" mass="22012">MPFPIEPTGLPRHAGVFSLRGLGLAALLVMPLALGGCSMFGGDDEAVDVVEKDAPKPCPTVGVLDGADHMTLFNGRGKDLTDVVLRAEIRKSVLQCEYDSDNSEISVNVAFDGTVDLGPAATSREANIPGFIAIVRHGYMLSKQQLDIPVTFDGAARTVKFLKTIEDTKIPIGGEINGAAYEVIVGFQLTQDQLDYNKKVPATPLR</sequence>
<dbReference type="EMBL" id="WESC01000008">
    <property type="protein sequence ID" value="KAB7739878.1"/>
    <property type="molecule type" value="Genomic_DNA"/>
</dbReference>
<dbReference type="AlphaFoldDB" id="A0A6N6VGQ1"/>
<reference evidence="1 2" key="1">
    <citation type="submission" date="2019-09" db="EMBL/GenBank/DDBJ databases">
        <title>Parvibaculum sedimenti sp. nov., isolated from sediment.</title>
        <authorList>
            <person name="Wang Y."/>
        </authorList>
    </citation>
    <scope>NUCLEOTIDE SEQUENCE [LARGE SCALE GENOMIC DNA]</scope>
    <source>
        <strain evidence="1 2">HXT-9</strain>
    </source>
</reference>
<name>A0A6N6VGQ1_9HYPH</name>